<dbReference type="InterPro" id="IPR038279">
    <property type="entry name" value="Ndc10_dom2_sf"/>
</dbReference>
<keyword evidence="3" id="KW-1185">Reference proteome</keyword>
<dbReference type="GO" id="GO:0003677">
    <property type="term" value="F:DNA binding"/>
    <property type="evidence" value="ECO:0007669"/>
    <property type="project" value="InterPro"/>
</dbReference>
<comment type="caution">
    <text evidence="2">The sequence shown here is derived from an EMBL/GenBank/DDBJ whole genome shotgun (WGS) entry which is preliminary data.</text>
</comment>
<evidence type="ECO:0000313" key="2">
    <source>
        <dbReference type="EMBL" id="KAG0008072.1"/>
    </source>
</evidence>
<reference evidence="2" key="1">
    <citation type="journal article" date="2020" name="Fungal Divers.">
        <title>Resolving the Mortierellaceae phylogeny through synthesis of multi-gene phylogenetics and phylogenomics.</title>
        <authorList>
            <person name="Vandepol N."/>
            <person name="Liber J."/>
            <person name="Desiro A."/>
            <person name="Na H."/>
            <person name="Kennedy M."/>
            <person name="Barry K."/>
            <person name="Grigoriev I.V."/>
            <person name="Miller A.N."/>
            <person name="O'Donnell K."/>
            <person name="Stajich J.E."/>
            <person name="Bonito G."/>
        </authorList>
    </citation>
    <scope>NUCLEOTIDE SEQUENCE</scope>
    <source>
        <strain evidence="2">NRRL 2769</strain>
    </source>
</reference>
<organism evidence="2 3">
    <name type="scientific">Entomortierella chlamydospora</name>
    <dbReference type="NCBI Taxonomy" id="101097"/>
    <lineage>
        <taxon>Eukaryota</taxon>
        <taxon>Fungi</taxon>
        <taxon>Fungi incertae sedis</taxon>
        <taxon>Mucoromycota</taxon>
        <taxon>Mortierellomycotina</taxon>
        <taxon>Mortierellomycetes</taxon>
        <taxon>Mortierellales</taxon>
        <taxon>Mortierellaceae</taxon>
        <taxon>Entomortierella</taxon>
    </lineage>
</organism>
<evidence type="ECO:0000256" key="1">
    <source>
        <dbReference type="SAM" id="Coils"/>
    </source>
</evidence>
<dbReference type="EMBL" id="JAAAID010002057">
    <property type="protein sequence ID" value="KAG0008072.1"/>
    <property type="molecule type" value="Genomic_DNA"/>
</dbReference>
<sequence length="378" mass="42933">MHYKVLRGRVSPTKDISSQGQYDATKGLFLRHAINTSRVTHEGRHSGALEVERLGVAPVDIAAGVQWMVERDKMGIHYLSRLPVPCTKAMTGFKDRSFYLPWNRADLPLDLQRQILPWVESQIGTPGSPEREEWTIACIQEMNEVNEDDTESFERIETPKKINKDGYQTTSVVKRGFLELLVRCRRVILQAQDVQEMESLEDNRLRDIENIIPRIADEIRTTRGSIGVRQDTLLRDNSNQRQNMQEIERRLEFSERMLQYVSQQQMLRHMSQEAKDSRQQMADIQQQMGDIQQKILTDSSPTWATAATTKTAVRTVNTVNNNKWGGWTATGITSTGASANSPTNYKHFESIIIAPSSTRTDKIDTLPPAATSFPGSTN</sequence>
<gene>
    <name evidence="2" type="ORF">BGZ80_003888</name>
</gene>
<protein>
    <recommendedName>
        <fullName evidence="4">Ndc10 domain-containing protein</fullName>
    </recommendedName>
</protein>
<accession>A0A9P6SWN5</accession>
<dbReference type="Gene3D" id="1.10.443.20">
    <property type="entry name" value="Centromere DNA-binding protein complex CBF3 subunit, domain 2"/>
    <property type="match status" value="1"/>
</dbReference>
<feature type="coiled-coil region" evidence="1">
    <location>
        <begin position="230"/>
        <end position="294"/>
    </location>
</feature>
<name>A0A9P6SWN5_9FUNG</name>
<evidence type="ECO:0000313" key="3">
    <source>
        <dbReference type="Proteomes" id="UP000703661"/>
    </source>
</evidence>
<keyword evidence="1" id="KW-0175">Coiled coil</keyword>
<dbReference type="AlphaFoldDB" id="A0A9P6SWN5"/>
<evidence type="ECO:0008006" key="4">
    <source>
        <dbReference type="Google" id="ProtNLM"/>
    </source>
</evidence>
<proteinExistence type="predicted"/>
<dbReference type="Proteomes" id="UP000703661">
    <property type="component" value="Unassembled WGS sequence"/>
</dbReference>